<protein>
    <recommendedName>
        <fullName evidence="3">DUF3224 domain-containing protein</fullName>
    </recommendedName>
</protein>
<dbReference type="InterPro" id="IPR021607">
    <property type="entry name" value="DUF3224"/>
</dbReference>
<evidence type="ECO:0008006" key="3">
    <source>
        <dbReference type="Google" id="ProtNLM"/>
    </source>
</evidence>
<dbReference type="InterPro" id="IPR023159">
    <property type="entry name" value="SO1590-like_sf"/>
</dbReference>
<dbReference type="OrthoDB" id="69764at2"/>
<comment type="caution">
    <text evidence="1">The sequence shown here is derived from an EMBL/GenBank/DDBJ whole genome shotgun (WGS) entry which is preliminary data.</text>
</comment>
<sequence>MTLHAHGTFTVQLTPQPLADPTADSLLGRLAIAKEFQGDITGMSYGEMLSARSAVDGSAGYVAIERFTGTLHGRRGSFVLQHSGTMTRGAQQLTISVVPDSGTDELEGLTGTMNLQIADGVHAYDFIFTQATSHDTPA</sequence>
<dbReference type="Pfam" id="PF11528">
    <property type="entry name" value="DUF3224"/>
    <property type="match status" value="1"/>
</dbReference>
<keyword evidence="2" id="KW-1185">Reference proteome</keyword>
<dbReference type="EMBL" id="LYXE01000090">
    <property type="protein sequence ID" value="PDV98776.1"/>
    <property type="molecule type" value="Genomic_DNA"/>
</dbReference>
<name>A0A2H3L8Y9_9CHLR</name>
<dbReference type="RefSeq" id="WP_097653229.1">
    <property type="nucleotide sequence ID" value="NZ_LYXE01000090.1"/>
</dbReference>
<dbReference type="AlphaFoldDB" id="A0A2H3L8Y9"/>
<evidence type="ECO:0000313" key="2">
    <source>
        <dbReference type="Proteomes" id="UP000220922"/>
    </source>
</evidence>
<gene>
    <name evidence="1" type="ORF">A9Q02_02250</name>
</gene>
<evidence type="ECO:0000313" key="1">
    <source>
        <dbReference type="EMBL" id="PDV98776.1"/>
    </source>
</evidence>
<dbReference type="Proteomes" id="UP000220922">
    <property type="component" value="Unassembled WGS sequence"/>
</dbReference>
<dbReference type="Gene3D" id="2.40.350.10">
    <property type="entry name" value="SO1590-like"/>
    <property type="match status" value="1"/>
</dbReference>
<reference evidence="1 2" key="1">
    <citation type="submission" date="2016-05" db="EMBL/GenBank/DDBJ databases">
        <authorList>
            <person name="Lavstsen T."/>
            <person name="Jespersen J.S."/>
        </authorList>
    </citation>
    <scope>NUCLEOTIDE SEQUENCE [LARGE SCALE GENOMIC DNA]</scope>
    <source>
        <strain evidence="1 2">B7-9</strain>
    </source>
</reference>
<organism evidence="1 2">
    <name type="scientific">Candidatus Chloroploca asiatica</name>
    <dbReference type="NCBI Taxonomy" id="1506545"/>
    <lineage>
        <taxon>Bacteria</taxon>
        <taxon>Bacillati</taxon>
        <taxon>Chloroflexota</taxon>
        <taxon>Chloroflexia</taxon>
        <taxon>Chloroflexales</taxon>
        <taxon>Chloroflexineae</taxon>
        <taxon>Oscillochloridaceae</taxon>
        <taxon>Candidatus Chloroploca</taxon>
    </lineage>
</organism>
<proteinExistence type="predicted"/>
<accession>A0A2H3L8Y9</accession>
<dbReference type="SUPFAM" id="SSF159238">
    <property type="entry name" value="SO1590-like"/>
    <property type="match status" value="1"/>
</dbReference>